<gene>
    <name evidence="9" type="ORF">ACFQ4P_03810</name>
</gene>
<name>A0ABW4CHJ2_9LACO</name>
<reference evidence="10" key="1">
    <citation type="journal article" date="2019" name="Int. J. Syst. Evol. Microbiol.">
        <title>The Global Catalogue of Microorganisms (GCM) 10K type strain sequencing project: providing services to taxonomists for standard genome sequencing and annotation.</title>
        <authorList>
            <consortium name="The Broad Institute Genomics Platform"/>
            <consortium name="The Broad Institute Genome Sequencing Center for Infectious Disease"/>
            <person name="Wu L."/>
            <person name="Ma J."/>
        </authorList>
    </citation>
    <scope>NUCLEOTIDE SEQUENCE [LARGE SCALE GENOMIC DNA]</scope>
    <source>
        <strain evidence="10">CCM 8980</strain>
    </source>
</reference>
<dbReference type="InterPro" id="IPR019931">
    <property type="entry name" value="LPXTG_anchor"/>
</dbReference>
<sequence length="134" mass="13776">MPKRVVMVVLAIGLGGFLTAGSSYQVHADSTADSQATVSFFGKALNPHDPSLPVTDGGNGTSTVTPPKTPARIVANTTPEQTKVTAKAPAKQTSATTTLPQTGSETMPSWLIALGLAMTLLLSGGVMLARKIWA</sequence>
<dbReference type="Proteomes" id="UP001597196">
    <property type="component" value="Unassembled WGS sequence"/>
</dbReference>
<keyword evidence="3 7" id="KW-0732">Signal</keyword>
<feature type="domain" description="Gram-positive cocci surface proteins LPxTG" evidence="8">
    <location>
        <begin position="99"/>
        <end position="134"/>
    </location>
</feature>
<evidence type="ECO:0000256" key="2">
    <source>
        <dbReference type="ARBA" id="ARBA00022525"/>
    </source>
</evidence>
<evidence type="ECO:0000256" key="5">
    <source>
        <dbReference type="SAM" id="MobiDB-lite"/>
    </source>
</evidence>
<feature type="compositionally biased region" description="Polar residues" evidence="5">
    <location>
        <begin position="75"/>
        <end position="84"/>
    </location>
</feature>
<proteinExistence type="predicted"/>
<keyword evidence="6" id="KW-0472">Membrane</keyword>
<organism evidence="9 10">
    <name type="scientific">Lacticaseibacillus mingshuiensis</name>
    <dbReference type="NCBI Taxonomy" id="2799574"/>
    <lineage>
        <taxon>Bacteria</taxon>
        <taxon>Bacillati</taxon>
        <taxon>Bacillota</taxon>
        <taxon>Bacilli</taxon>
        <taxon>Lactobacillales</taxon>
        <taxon>Lactobacillaceae</taxon>
        <taxon>Lacticaseibacillus</taxon>
    </lineage>
</organism>
<evidence type="ECO:0000256" key="7">
    <source>
        <dbReference type="SAM" id="SignalP"/>
    </source>
</evidence>
<dbReference type="RefSeq" id="WP_225884264.1">
    <property type="nucleotide sequence ID" value="NZ_BOLR01000012.1"/>
</dbReference>
<dbReference type="PROSITE" id="PS50847">
    <property type="entry name" value="GRAM_POS_ANCHORING"/>
    <property type="match status" value="1"/>
</dbReference>
<accession>A0ABW4CHJ2</accession>
<evidence type="ECO:0000256" key="4">
    <source>
        <dbReference type="ARBA" id="ARBA00023088"/>
    </source>
</evidence>
<evidence type="ECO:0000313" key="10">
    <source>
        <dbReference type="Proteomes" id="UP001597196"/>
    </source>
</evidence>
<evidence type="ECO:0000256" key="3">
    <source>
        <dbReference type="ARBA" id="ARBA00022729"/>
    </source>
</evidence>
<feature type="transmembrane region" description="Helical" evidence="6">
    <location>
        <begin position="110"/>
        <end position="129"/>
    </location>
</feature>
<feature type="compositionally biased region" description="Polar residues" evidence="5">
    <location>
        <begin position="91"/>
        <end position="102"/>
    </location>
</feature>
<keyword evidence="1" id="KW-0134">Cell wall</keyword>
<evidence type="ECO:0000259" key="8">
    <source>
        <dbReference type="PROSITE" id="PS50847"/>
    </source>
</evidence>
<dbReference type="EMBL" id="JBHTOC010000004">
    <property type="protein sequence ID" value="MFD1429375.1"/>
    <property type="molecule type" value="Genomic_DNA"/>
</dbReference>
<feature type="region of interest" description="Disordered" evidence="5">
    <location>
        <begin position="49"/>
        <end position="102"/>
    </location>
</feature>
<evidence type="ECO:0000256" key="1">
    <source>
        <dbReference type="ARBA" id="ARBA00022512"/>
    </source>
</evidence>
<evidence type="ECO:0000256" key="6">
    <source>
        <dbReference type="SAM" id="Phobius"/>
    </source>
</evidence>
<dbReference type="Pfam" id="PF00746">
    <property type="entry name" value="Gram_pos_anchor"/>
    <property type="match status" value="1"/>
</dbReference>
<feature type="chain" id="PRO_5047266100" evidence="7">
    <location>
        <begin position="29"/>
        <end position="134"/>
    </location>
</feature>
<evidence type="ECO:0000313" key="9">
    <source>
        <dbReference type="EMBL" id="MFD1429375.1"/>
    </source>
</evidence>
<comment type="caution">
    <text evidence="9">The sequence shown here is derived from an EMBL/GenBank/DDBJ whole genome shotgun (WGS) entry which is preliminary data.</text>
</comment>
<dbReference type="NCBIfam" id="TIGR01167">
    <property type="entry name" value="LPXTG_anchor"/>
    <property type="match status" value="1"/>
</dbReference>
<feature type="signal peptide" evidence="7">
    <location>
        <begin position="1"/>
        <end position="28"/>
    </location>
</feature>
<keyword evidence="6" id="KW-0812">Transmembrane</keyword>
<keyword evidence="6" id="KW-1133">Transmembrane helix</keyword>
<keyword evidence="2" id="KW-0964">Secreted</keyword>
<keyword evidence="4" id="KW-0572">Peptidoglycan-anchor</keyword>
<keyword evidence="10" id="KW-1185">Reference proteome</keyword>
<protein>
    <submittedName>
        <fullName evidence="9">LPXTG cell wall anchor domain-containing protein</fullName>
    </submittedName>
</protein>